<dbReference type="Proteomes" id="UP000823918">
    <property type="component" value="Unassembled WGS sequence"/>
</dbReference>
<organism evidence="12 13">
    <name type="scientific">Candidatus Ruthenibacterium merdavium</name>
    <dbReference type="NCBI Taxonomy" id="2838752"/>
    <lineage>
        <taxon>Bacteria</taxon>
        <taxon>Bacillati</taxon>
        <taxon>Bacillota</taxon>
        <taxon>Clostridia</taxon>
        <taxon>Eubacteriales</taxon>
        <taxon>Oscillospiraceae</taxon>
        <taxon>Ruthenibacterium</taxon>
    </lineage>
</organism>
<dbReference type="SUPFAM" id="SSF53901">
    <property type="entry name" value="Thiolase-like"/>
    <property type="match status" value="1"/>
</dbReference>
<dbReference type="PANTHER" id="PTHR34069:SF2">
    <property type="entry name" value="BETA-KETOACYL-[ACYL-CARRIER-PROTEIN] SYNTHASE III"/>
    <property type="match status" value="1"/>
</dbReference>
<keyword evidence="7 9" id="KW-0275">Fatty acid biosynthesis</keyword>
<evidence type="ECO:0000256" key="2">
    <source>
        <dbReference type="ARBA" id="ARBA00022490"/>
    </source>
</evidence>
<comment type="domain">
    <text evidence="9">The last Arg residue of the ACP-binding site is essential for the weak association between ACP/AcpP and FabH.</text>
</comment>
<keyword evidence="9" id="KW-0511">Multifunctional enzyme</keyword>
<feature type="domain" description="Beta-ketoacyl-[acyl-carrier-protein] synthase III C-terminal" evidence="10">
    <location>
        <begin position="226"/>
        <end position="314"/>
    </location>
</feature>
<dbReference type="NCBIfam" id="NF006829">
    <property type="entry name" value="PRK09352.1"/>
    <property type="match status" value="1"/>
</dbReference>
<feature type="region of interest" description="ACP-binding" evidence="9">
    <location>
        <begin position="243"/>
        <end position="247"/>
    </location>
</feature>
<comment type="similarity">
    <text evidence="1 9">Belongs to the thiolase-like superfamily. FabH family.</text>
</comment>
<dbReference type="GO" id="GO:0005737">
    <property type="term" value="C:cytoplasm"/>
    <property type="evidence" value="ECO:0007669"/>
    <property type="project" value="UniProtKB-SubCell"/>
</dbReference>
<comment type="caution">
    <text evidence="12">The sequence shown here is derived from an EMBL/GenBank/DDBJ whole genome shotgun (WGS) entry which is preliminary data.</text>
</comment>
<evidence type="ECO:0000256" key="5">
    <source>
        <dbReference type="ARBA" id="ARBA00022832"/>
    </source>
</evidence>
<gene>
    <name evidence="9" type="primary">fabH</name>
    <name evidence="12" type="ORF">H9698_09175</name>
</gene>
<evidence type="ECO:0000313" key="13">
    <source>
        <dbReference type="Proteomes" id="UP000823918"/>
    </source>
</evidence>
<evidence type="ECO:0000256" key="8">
    <source>
        <dbReference type="ARBA" id="ARBA00023315"/>
    </source>
</evidence>
<dbReference type="InterPro" id="IPR016039">
    <property type="entry name" value="Thiolase-like"/>
</dbReference>
<evidence type="ECO:0000313" key="12">
    <source>
        <dbReference type="EMBL" id="HJC72945.1"/>
    </source>
</evidence>
<evidence type="ECO:0000256" key="4">
    <source>
        <dbReference type="ARBA" id="ARBA00022679"/>
    </source>
</evidence>
<dbReference type="PANTHER" id="PTHR34069">
    <property type="entry name" value="3-OXOACYL-[ACYL-CARRIER-PROTEIN] SYNTHASE 3"/>
    <property type="match status" value="1"/>
</dbReference>
<dbReference type="HAMAP" id="MF_01815">
    <property type="entry name" value="FabH"/>
    <property type="match status" value="1"/>
</dbReference>
<dbReference type="AlphaFoldDB" id="A0A9D2Q8Q4"/>
<dbReference type="CDD" id="cd00830">
    <property type="entry name" value="KAS_III"/>
    <property type="match status" value="1"/>
</dbReference>
<dbReference type="InterPro" id="IPR013751">
    <property type="entry name" value="ACP_syn_III_N"/>
</dbReference>
<evidence type="ECO:0000259" key="11">
    <source>
        <dbReference type="Pfam" id="PF08545"/>
    </source>
</evidence>
<dbReference type="Pfam" id="PF08545">
    <property type="entry name" value="ACP_syn_III"/>
    <property type="match status" value="1"/>
</dbReference>
<proteinExistence type="inferred from homology"/>
<dbReference type="Gene3D" id="3.40.47.10">
    <property type="match status" value="1"/>
</dbReference>
<feature type="active site" evidence="9">
    <location>
        <position position="242"/>
    </location>
</feature>
<evidence type="ECO:0000256" key="6">
    <source>
        <dbReference type="ARBA" id="ARBA00023098"/>
    </source>
</evidence>
<dbReference type="InterPro" id="IPR013747">
    <property type="entry name" value="ACP_syn_III_C"/>
</dbReference>
<dbReference type="GO" id="GO:0044550">
    <property type="term" value="P:secondary metabolite biosynthetic process"/>
    <property type="evidence" value="ECO:0007669"/>
    <property type="project" value="TreeGrafter"/>
</dbReference>
<protein>
    <recommendedName>
        <fullName evidence="9">Beta-ketoacyl-[acyl-carrier-protein] synthase III</fullName>
        <shortName evidence="9">Beta-ketoacyl-ACP synthase III</shortName>
        <shortName evidence="9">KAS III</shortName>
        <ecNumber evidence="9">2.3.1.180</ecNumber>
    </recommendedName>
    <alternativeName>
        <fullName evidence="9">3-oxoacyl-[acyl-carrier-protein] synthase 3</fullName>
    </alternativeName>
    <alternativeName>
        <fullName evidence="9">3-oxoacyl-[acyl-carrier-protein] synthase III</fullName>
    </alternativeName>
</protein>
<comment type="pathway">
    <text evidence="9">Lipid metabolism; fatty acid biosynthesis.</text>
</comment>
<dbReference type="EMBL" id="DWWA01000049">
    <property type="protein sequence ID" value="HJC72945.1"/>
    <property type="molecule type" value="Genomic_DNA"/>
</dbReference>
<reference evidence="12" key="2">
    <citation type="submission" date="2021-04" db="EMBL/GenBank/DDBJ databases">
        <authorList>
            <person name="Gilroy R."/>
        </authorList>
    </citation>
    <scope>NUCLEOTIDE SEQUENCE</scope>
    <source>
        <strain evidence="12">5933</strain>
    </source>
</reference>
<comment type="subunit">
    <text evidence="9">Homodimer.</text>
</comment>
<evidence type="ECO:0000259" key="10">
    <source>
        <dbReference type="Pfam" id="PF08541"/>
    </source>
</evidence>
<keyword evidence="4 9" id="KW-0808">Transferase</keyword>
<dbReference type="GO" id="GO:0033818">
    <property type="term" value="F:beta-ketoacyl-acyl-carrier-protein synthase III activity"/>
    <property type="evidence" value="ECO:0007669"/>
    <property type="project" value="UniProtKB-UniRule"/>
</dbReference>
<evidence type="ECO:0000256" key="3">
    <source>
        <dbReference type="ARBA" id="ARBA00022516"/>
    </source>
</evidence>
<dbReference type="GO" id="GO:0004315">
    <property type="term" value="F:3-oxoacyl-[acyl-carrier-protein] synthase activity"/>
    <property type="evidence" value="ECO:0007669"/>
    <property type="project" value="InterPro"/>
</dbReference>
<feature type="active site" evidence="9">
    <location>
        <position position="114"/>
    </location>
</feature>
<feature type="domain" description="Beta-ketoacyl-[acyl-carrier-protein] synthase III N-terminal" evidence="11">
    <location>
        <begin position="108"/>
        <end position="178"/>
    </location>
</feature>
<name>A0A9D2Q8Q4_9FIRM</name>
<dbReference type="InterPro" id="IPR004655">
    <property type="entry name" value="FabH"/>
</dbReference>
<dbReference type="Pfam" id="PF08541">
    <property type="entry name" value="ACP_syn_III_C"/>
    <property type="match status" value="1"/>
</dbReference>
<dbReference type="GO" id="GO:0006633">
    <property type="term" value="P:fatty acid biosynthetic process"/>
    <property type="evidence" value="ECO:0007669"/>
    <property type="project" value="UniProtKB-UniRule"/>
</dbReference>
<comment type="subcellular location">
    <subcellularLocation>
        <location evidence="9">Cytoplasm</location>
    </subcellularLocation>
</comment>
<comment type="catalytic activity">
    <reaction evidence="9">
        <text>malonyl-[ACP] + acetyl-CoA + H(+) = 3-oxobutanoyl-[ACP] + CO2 + CoA</text>
        <dbReference type="Rhea" id="RHEA:12080"/>
        <dbReference type="Rhea" id="RHEA-COMP:9623"/>
        <dbReference type="Rhea" id="RHEA-COMP:9625"/>
        <dbReference type="ChEBI" id="CHEBI:15378"/>
        <dbReference type="ChEBI" id="CHEBI:16526"/>
        <dbReference type="ChEBI" id="CHEBI:57287"/>
        <dbReference type="ChEBI" id="CHEBI:57288"/>
        <dbReference type="ChEBI" id="CHEBI:78449"/>
        <dbReference type="ChEBI" id="CHEBI:78450"/>
        <dbReference type="EC" id="2.3.1.180"/>
    </reaction>
</comment>
<keyword evidence="6 9" id="KW-0443">Lipid metabolism</keyword>
<dbReference type="EC" id="2.3.1.180" evidence="9"/>
<comment type="function">
    <text evidence="9">Catalyzes the condensation reaction of fatty acid synthesis by the addition to an acyl acceptor of two carbons from malonyl-ACP. Catalyzes the first condensation reaction which initiates fatty acid synthesis and may therefore play a role in governing the total rate of fatty acid production. Possesses both acetoacetyl-ACP synthase and acetyl transacylase activities. Its substrate specificity determines the biosynthesis of branched-chain and/or straight-chain of fatty acids.</text>
</comment>
<evidence type="ECO:0000256" key="7">
    <source>
        <dbReference type="ARBA" id="ARBA00023160"/>
    </source>
</evidence>
<keyword evidence="2 9" id="KW-0963">Cytoplasm</keyword>
<reference evidence="12" key="1">
    <citation type="journal article" date="2021" name="PeerJ">
        <title>Extensive microbial diversity within the chicken gut microbiome revealed by metagenomics and culture.</title>
        <authorList>
            <person name="Gilroy R."/>
            <person name="Ravi A."/>
            <person name="Getino M."/>
            <person name="Pursley I."/>
            <person name="Horton D.L."/>
            <person name="Alikhan N.F."/>
            <person name="Baker D."/>
            <person name="Gharbi K."/>
            <person name="Hall N."/>
            <person name="Watson M."/>
            <person name="Adriaenssens E.M."/>
            <person name="Foster-Nyarko E."/>
            <person name="Jarju S."/>
            <person name="Secka A."/>
            <person name="Antonio M."/>
            <person name="Oren A."/>
            <person name="Chaudhuri R.R."/>
            <person name="La Ragione R."/>
            <person name="Hildebrand F."/>
            <person name="Pallen M.J."/>
        </authorList>
    </citation>
    <scope>NUCLEOTIDE SEQUENCE</scope>
    <source>
        <strain evidence="12">5933</strain>
    </source>
</reference>
<sequence>MTGIEIVGTGRCVPGRLVTNDDLSRLVDTSDEWIRTRTGIAQRYFCAEGETNAQLAAGAARAALKRAGISAEQIGLCVAATFTADHAMPSLACEVHGALSLPESAPAFDVNAACTGFITALETARSLLAGGSVTGEYALVIGSESISRVLDMTDRNTCVLFGDGAGAAVIRLSDKHDYRCVMGARGDASLLHAGGAASEEHFVHMEGKAVFRFASETVPKCVMQVLDSAKMTMDDIDYVVCHQANGRIIDHVMKKLNAPAEKFYKNMQTYANTSAASIAIALDEMNEKGLLCPGTRVVCVGFGAGLTWGGTLLTF</sequence>
<keyword evidence="8 9" id="KW-0012">Acyltransferase</keyword>
<keyword evidence="5 9" id="KW-0276">Fatty acid metabolism</keyword>
<feature type="active site" evidence="9">
    <location>
        <position position="272"/>
    </location>
</feature>
<keyword evidence="3 9" id="KW-0444">Lipid biosynthesis</keyword>
<accession>A0A9D2Q8Q4</accession>
<evidence type="ECO:0000256" key="1">
    <source>
        <dbReference type="ARBA" id="ARBA00008642"/>
    </source>
</evidence>
<dbReference type="NCBIfam" id="TIGR00747">
    <property type="entry name" value="fabH"/>
    <property type="match status" value="1"/>
</dbReference>
<evidence type="ECO:0000256" key="9">
    <source>
        <dbReference type="HAMAP-Rule" id="MF_01815"/>
    </source>
</evidence>